<accession>A0ABW7EVT8</accession>
<dbReference type="RefSeq" id="WP_394475396.1">
    <property type="nucleotide sequence ID" value="NZ_JBIGHV010000001.1"/>
</dbReference>
<organism evidence="2 3">
    <name type="scientific">Pelomonas parva</name>
    <dbReference type="NCBI Taxonomy" id="3299032"/>
    <lineage>
        <taxon>Bacteria</taxon>
        <taxon>Pseudomonadati</taxon>
        <taxon>Pseudomonadota</taxon>
        <taxon>Betaproteobacteria</taxon>
        <taxon>Burkholderiales</taxon>
        <taxon>Sphaerotilaceae</taxon>
        <taxon>Roseateles</taxon>
    </lineage>
</organism>
<comment type="caution">
    <text evidence="2">The sequence shown here is derived from an EMBL/GenBank/DDBJ whole genome shotgun (WGS) entry which is preliminary data.</text>
</comment>
<name>A0ABW7EVT8_9BURK</name>
<evidence type="ECO:0000313" key="3">
    <source>
        <dbReference type="Proteomes" id="UP001606210"/>
    </source>
</evidence>
<dbReference type="EMBL" id="JBIGHV010000001">
    <property type="protein sequence ID" value="MFG6428467.1"/>
    <property type="molecule type" value="Genomic_DNA"/>
</dbReference>
<protein>
    <submittedName>
        <fullName evidence="2">Uncharacterized protein</fullName>
    </submittedName>
</protein>
<feature type="compositionally biased region" description="Polar residues" evidence="1">
    <location>
        <begin position="1"/>
        <end position="12"/>
    </location>
</feature>
<keyword evidence="3" id="KW-1185">Reference proteome</keyword>
<reference evidence="2 3" key="1">
    <citation type="submission" date="2024-08" db="EMBL/GenBank/DDBJ databases">
        <authorList>
            <person name="Lu H."/>
        </authorList>
    </citation>
    <scope>NUCLEOTIDE SEQUENCE [LARGE SCALE GENOMIC DNA]</scope>
    <source>
        <strain evidence="2 3">LYH14W</strain>
    </source>
</reference>
<evidence type="ECO:0000256" key="1">
    <source>
        <dbReference type="SAM" id="MobiDB-lite"/>
    </source>
</evidence>
<proteinExistence type="predicted"/>
<gene>
    <name evidence="2" type="ORF">ACG00Y_01000</name>
</gene>
<evidence type="ECO:0000313" key="2">
    <source>
        <dbReference type="EMBL" id="MFG6428467.1"/>
    </source>
</evidence>
<dbReference type="Proteomes" id="UP001606210">
    <property type="component" value="Unassembled WGS sequence"/>
</dbReference>
<feature type="region of interest" description="Disordered" evidence="1">
    <location>
        <begin position="1"/>
        <end position="21"/>
    </location>
</feature>
<sequence length="231" mass="25142">MAAATSQATTPGPTKIIQCPGSDEIRSVPSINSGNTFGARIWTDGYMVAPMLPRFPAVTRCSDSGPIFWVASAKVLGEITPWGELPASAPQGWKQAPTVRSLKGAEYLQAIADGLGDTAERLAYLRRHAWWEANHQRRPREASQAAIESSDFAAGSADRDNLEALLASLDESNVNQLLTKVEGLRQLARFDEAAVLLERAAPAEARLQPWVKVVGERIRLRDARVVMLPTK</sequence>